<dbReference type="Pfam" id="PF00583">
    <property type="entry name" value="Acetyltransf_1"/>
    <property type="match status" value="1"/>
</dbReference>
<evidence type="ECO:0000259" key="1">
    <source>
        <dbReference type="PROSITE" id="PS51186"/>
    </source>
</evidence>
<dbReference type="RefSeq" id="WP_073256718.1">
    <property type="nucleotide sequence ID" value="NZ_FRCS01000003.1"/>
</dbReference>
<protein>
    <recommendedName>
        <fullName evidence="1">N-acetyltransferase domain-containing protein</fullName>
    </recommendedName>
</protein>
<reference evidence="2 3" key="1">
    <citation type="submission" date="2016-11" db="EMBL/GenBank/DDBJ databases">
        <authorList>
            <person name="Jaros S."/>
            <person name="Januszkiewicz K."/>
            <person name="Wedrychowicz H."/>
        </authorList>
    </citation>
    <scope>NUCLEOTIDE SEQUENCE [LARGE SCALE GENOMIC DNA]</scope>
    <source>
        <strain evidence="2 3">DSM 46144</strain>
    </source>
</reference>
<keyword evidence="3" id="KW-1185">Reference proteome</keyword>
<dbReference type="STRING" id="134849.SAMN05443668_103562"/>
<dbReference type="SUPFAM" id="SSF55729">
    <property type="entry name" value="Acyl-CoA N-acyltransferases (Nat)"/>
    <property type="match status" value="1"/>
</dbReference>
<gene>
    <name evidence="2" type="ORF">SAMN05443668_103562</name>
</gene>
<dbReference type="Gene3D" id="3.40.630.30">
    <property type="match status" value="1"/>
</dbReference>
<feature type="domain" description="N-acetyltransferase" evidence="1">
    <location>
        <begin position="4"/>
        <end position="178"/>
    </location>
</feature>
<accession>A0A1M7PQ17</accession>
<evidence type="ECO:0000313" key="3">
    <source>
        <dbReference type="Proteomes" id="UP000184440"/>
    </source>
</evidence>
<proteinExistence type="predicted"/>
<dbReference type="EMBL" id="FRCS01000003">
    <property type="protein sequence ID" value="SHN19291.1"/>
    <property type="molecule type" value="Genomic_DNA"/>
</dbReference>
<name>A0A1M7PQ17_9ACTN</name>
<dbReference type="GO" id="GO:0016747">
    <property type="term" value="F:acyltransferase activity, transferring groups other than amino-acyl groups"/>
    <property type="evidence" value="ECO:0007669"/>
    <property type="project" value="InterPro"/>
</dbReference>
<evidence type="ECO:0000313" key="2">
    <source>
        <dbReference type="EMBL" id="SHN19291.1"/>
    </source>
</evidence>
<dbReference type="Proteomes" id="UP000184440">
    <property type="component" value="Unassembled WGS sequence"/>
</dbReference>
<dbReference type="InterPro" id="IPR000182">
    <property type="entry name" value="GNAT_dom"/>
</dbReference>
<dbReference type="InterPro" id="IPR016181">
    <property type="entry name" value="Acyl_CoA_acyltransferase"/>
</dbReference>
<dbReference type="PROSITE" id="PS51186">
    <property type="entry name" value="GNAT"/>
    <property type="match status" value="1"/>
</dbReference>
<dbReference type="OrthoDB" id="4536199at2"/>
<dbReference type="AlphaFoldDB" id="A0A1M7PQ17"/>
<sequence>MSSLDLRHYRNPSEVRDLLVNVYAEVYAHELNEPFSTIEAFSDRLAGHVTIPRWECVVGYDDAEPVAYIYGGSLRATTSWWHDLDPPVCGDFIREDGHRTLGIFELMVRRPWRKTGAAHAIHEELLADRPEQRASLAVDHAHPRVRAMYERWGYRFVGAHRPPGIAAPLLDIMVRDLRPS</sequence>
<organism evidence="2 3">
    <name type="scientific">Cryptosporangium aurantiacum</name>
    <dbReference type="NCBI Taxonomy" id="134849"/>
    <lineage>
        <taxon>Bacteria</taxon>
        <taxon>Bacillati</taxon>
        <taxon>Actinomycetota</taxon>
        <taxon>Actinomycetes</taxon>
        <taxon>Cryptosporangiales</taxon>
        <taxon>Cryptosporangiaceae</taxon>
        <taxon>Cryptosporangium</taxon>
    </lineage>
</organism>